<dbReference type="AlphaFoldDB" id="A0A1H6BBD7"/>
<proteinExistence type="predicted"/>
<evidence type="ECO:0000313" key="2">
    <source>
        <dbReference type="EMBL" id="SEG57496.1"/>
    </source>
</evidence>
<feature type="transmembrane region" description="Helical" evidence="1">
    <location>
        <begin position="373"/>
        <end position="390"/>
    </location>
</feature>
<protein>
    <submittedName>
        <fullName evidence="2">Oligosaccharide repeat unit polymerase</fullName>
    </submittedName>
</protein>
<keyword evidence="1" id="KW-0472">Membrane</keyword>
<dbReference type="RefSeq" id="WP_104003608.1">
    <property type="nucleotide sequence ID" value="NZ_FNVQ01000002.1"/>
</dbReference>
<keyword evidence="1" id="KW-1133">Transmembrane helix</keyword>
<dbReference type="NCBIfam" id="TIGR04370">
    <property type="entry name" value="glyco_rpt_poly"/>
    <property type="match status" value="1"/>
</dbReference>
<feature type="transmembrane region" description="Helical" evidence="1">
    <location>
        <begin position="179"/>
        <end position="195"/>
    </location>
</feature>
<reference evidence="2 3" key="1">
    <citation type="submission" date="2016-10" db="EMBL/GenBank/DDBJ databases">
        <authorList>
            <person name="de Groot N.N."/>
        </authorList>
    </citation>
    <scope>NUCLEOTIDE SEQUENCE [LARGE SCALE GENOMIC DNA]</scope>
    <source>
        <strain evidence="2 3">DSM 22012</strain>
    </source>
</reference>
<keyword evidence="1" id="KW-0812">Transmembrane</keyword>
<feature type="transmembrane region" description="Helical" evidence="1">
    <location>
        <begin position="202"/>
        <end position="219"/>
    </location>
</feature>
<evidence type="ECO:0000313" key="3">
    <source>
        <dbReference type="Proteomes" id="UP000236745"/>
    </source>
</evidence>
<dbReference type="Proteomes" id="UP000236745">
    <property type="component" value="Unassembled WGS sequence"/>
</dbReference>
<dbReference type="OrthoDB" id="9962750at2"/>
<feature type="transmembrane region" description="Helical" evidence="1">
    <location>
        <begin position="128"/>
        <end position="146"/>
    </location>
</feature>
<keyword evidence="3" id="KW-1185">Reference proteome</keyword>
<accession>A0A1H6BBD7</accession>
<name>A0A1H6BBD7_9GAMM</name>
<feature type="transmembrane region" description="Helical" evidence="1">
    <location>
        <begin position="245"/>
        <end position="265"/>
    </location>
</feature>
<feature type="transmembrane region" description="Helical" evidence="1">
    <location>
        <begin position="316"/>
        <end position="338"/>
    </location>
</feature>
<evidence type="ECO:0000256" key="1">
    <source>
        <dbReference type="SAM" id="Phobius"/>
    </source>
</evidence>
<organism evidence="2 3">
    <name type="scientific">Marinobacterium lutimaris</name>
    <dbReference type="NCBI Taxonomy" id="568106"/>
    <lineage>
        <taxon>Bacteria</taxon>
        <taxon>Pseudomonadati</taxon>
        <taxon>Pseudomonadota</taxon>
        <taxon>Gammaproteobacteria</taxon>
        <taxon>Oceanospirillales</taxon>
        <taxon>Oceanospirillaceae</taxon>
        <taxon>Marinobacterium</taxon>
    </lineage>
</organism>
<feature type="transmembrane region" description="Helical" evidence="1">
    <location>
        <begin position="83"/>
        <end position="108"/>
    </location>
</feature>
<gene>
    <name evidence="2" type="ORF">SAMN05444390_102492</name>
</gene>
<feature type="transmembrane region" description="Helical" evidence="1">
    <location>
        <begin position="9"/>
        <end position="29"/>
    </location>
</feature>
<feature type="transmembrane region" description="Helical" evidence="1">
    <location>
        <begin position="41"/>
        <end position="62"/>
    </location>
</feature>
<sequence length="403" mass="46342">MNYFYSRPGFAFFMGFVFPYLLTKIEFVYTVGNISEKTESLILIAVLAFFVGLVSCYLLWLLKNCFFRTKSVPVSQVRLVHRPILLWGLFSWFFLACACLFYEFYLLGGIPILSKDVESLRFSMQVNGYVHLLAISLGIVSSLLIVTASFDQGLVRIQVFLVGLFGFFLLSLTGNRSDFMLMLAILCIFFVLNRDRMISLKWTIAGCVFISAFVLMKFYREIAFGVDYMGMIDEQLIGEPSAIKYAVYPLYLTLTYGFMVFDWLVEAGLDGLEGGRYTFYAFYSLLPGHQMDFGTYKNQMLGIDFYAELTSTFVSNFYVDFGAFGVFLGSFSLAVLLGAVYRKAKMDRRFTLLYSILYLYTLIFFYVYIYVYFISFVAIGAFAFYCVFFLRRSVPDEASYAEN</sequence>
<feature type="transmembrane region" description="Helical" evidence="1">
    <location>
        <begin position="153"/>
        <end position="173"/>
    </location>
</feature>
<dbReference type="EMBL" id="FNVQ01000002">
    <property type="protein sequence ID" value="SEG57496.1"/>
    <property type="molecule type" value="Genomic_DNA"/>
</dbReference>